<dbReference type="AlphaFoldDB" id="A0A517LD63"/>
<dbReference type="CDD" id="cd07713">
    <property type="entry name" value="DHPS-like_MBL-fold"/>
    <property type="match status" value="1"/>
</dbReference>
<dbReference type="PANTHER" id="PTHR13754:SF13">
    <property type="entry name" value="METALLO-BETA-LACTAMASE SUPERFAMILY PROTEIN (AFU_ORTHOLOGUE AFUA_3G07630)"/>
    <property type="match status" value="1"/>
</dbReference>
<dbReference type="InterPro" id="IPR036866">
    <property type="entry name" value="RibonucZ/Hydroxyglut_hydro"/>
</dbReference>
<dbReference type="GO" id="GO:0016740">
    <property type="term" value="F:transferase activity"/>
    <property type="evidence" value="ECO:0007669"/>
    <property type="project" value="TreeGrafter"/>
</dbReference>
<evidence type="ECO:0000313" key="1">
    <source>
        <dbReference type="EMBL" id="QDS73575.1"/>
    </source>
</evidence>
<dbReference type="InterPro" id="IPR041712">
    <property type="entry name" value="DHPS-like_MBL-fold"/>
</dbReference>
<sequence length="358" mass="39133">MALKELESLEVLVIVDNEVDPISQYPQDGITAYGGLASLARDSIPVNRGGQTVHELRMEQICCGAHGLSLMIVSPISEYFIDLSPVIYLFFDLFAGTAIKGDKRKTLLFDAGPEEAVWELNAKRLRPDLSSIDVIHLSHWHRDHSGGMLRAVEMINAAKASKGLKNVTVDLHPDRPDYRGVTLPDFQMSLEADPTFAEITNAGGIISENADTHTILDDMFLISGEIPRVTNYETGLSRGARLVSDTGKWEEDTLILDERFVIYRGIVVFTGCSHAGVVNVSKHALALGEGAPLYAIMGGYHLGDAQQEQIDESVCDLMALEPKLLIPGHCTGWRAKYAIEQAMGGKLVPSTVGTRFTL</sequence>
<evidence type="ECO:0000313" key="2">
    <source>
        <dbReference type="Proteomes" id="UP000316270"/>
    </source>
</evidence>
<dbReference type="InterPro" id="IPR052926">
    <property type="entry name" value="Metallo-beta-lactamase_dom"/>
</dbReference>
<proteinExistence type="predicted"/>
<dbReference type="EMBL" id="CP042194">
    <property type="protein sequence ID" value="QDS73575.1"/>
    <property type="molecule type" value="Genomic_DNA"/>
</dbReference>
<protein>
    <recommendedName>
        <fullName evidence="3">Metallo-beta-lactamase domain-containing protein</fullName>
    </recommendedName>
</protein>
<dbReference type="Proteomes" id="UP000316270">
    <property type="component" value="Chromosome 10"/>
</dbReference>
<evidence type="ECO:0008006" key="3">
    <source>
        <dbReference type="Google" id="ProtNLM"/>
    </source>
</evidence>
<gene>
    <name evidence="1" type="ORF">FKW77_001226</name>
</gene>
<dbReference type="Gene3D" id="3.60.15.10">
    <property type="entry name" value="Ribonuclease Z/Hydroxyacylglutathione hydrolase-like"/>
    <property type="match status" value="1"/>
</dbReference>
<accession>A0A517LD63</accession>
<dbReference type="OrthoDB" id="1470350at2759"/>
<reference evidence="1 2" key="1">
    <citation type="submission" date="2019-07" db="EMBL/GenBank/DDBJ databases">
        <title>Finished genome of Venturia effusa.</title>
        <authorList>
            <person name="Young C.A."/>
            <person name="Cox M.P."/>
            <person name="Ganley A.R.D."/>
            <person name="David W.J."/>
        </authorList>
    </citation>
    <scope>NUCLEOTIDE SEQUENCE [LARGE SCALE GENOMIC DNA]</scope>
    <source>
        <strain evidence="2">albino</strain>
    </source>
</reference>
<dbReference type="SUPFAM" id="SSF56281">
    <property type="entry name" value="Metallo-hydrolase/oxidoreductase"/>
    <property type="match status" value="1"/>
</dbReference>
<name>A0A517LD63_9PEZI</name>
<dbReference type="STRING" id="50376.A0A517LD63"/>
<keyword evidence="2" id="KW-1185">Reference proteome</keyword>
<dbReference type="PANTHER" id="PTHR13754">
    <property type="entry name" value="METALLO-BETA-LACTAMASE SUPERFAMILY PROTEIN"/>
    <property type="match status" value="1"/>
</dbReference>
<organism evidence="1 2">
    <name type="scientific">Venturia effusa</name>
    <dbReference type="NCBI Taxonomy" id="50376"/>
    <lineage>
        <taxon>Eukaryota</taxon>
        <taxon>Fungi</taxon>
        <taxon>Dikarya</taxon>
        <taxon>Ascomycota</taxon>
        <taxon>Pezizomycotina</taxon>
        <taxon>Dothideomycetes</taxon>
        <taxon>Pleosporomycetidae</taxon>
        <taxon>Venturiales</taxon>
        <taxon>Venturiaceae</taxon>
        <taxon>Venturia</taxon>
    </lineage>
</organism>